<feature type="transmembrane region" description="Helical" evidence="5">
    <location>
        <begin position="89"/>
        <end position="106"/>
    </location>
</feature>
<evidence type="ECO:0000313" key="8">
    <source>
        <dbReference type="Proteomes" id="UP000198432"/>
    </source>
</evidence>
<keyword evidence="4 5" id="KW-0472">Membrane</keyword>
<dbReference type="AlphaFoldDB" id="A0A239D1J9"/>
<accession>A0A239D1J9</accession>
<dbReference type="RefSeq" id="WP_089318207.1">
    <property type="nucleotide sequence ID" value="NZ_FZOQ01000004.1"/>
</dbReference>
<evidence type="ECO:0000256" key="2">
    <source>
        <dbReference type="ARBA" id="ARBA00022692"/>
    </source>
</evidence>
<feature type="transmembrane region" description="Helical" evidence="5">
    <location>
        <begin position="249"/>
        <end position="281"/>
    </location>
</feature>
<feature type="transmembrane region" description="Helical" evidence="5">
    <location>
        <begin position="193"/>
        <end position="214"/>
    </location>
</feature>
<feature type="transmembrane region" description="Helical" evidence="5">
    <location>
        <begin position="287"/>
        <end position="305"/>
    </location>
</feature>
<dbReference type="Proteomes" id="UP000198432">
    <property type="component" value="Unassembled WGS sequence"/>
</dbReference>
<dbReference type="InterPro" id="IPR049453">
    <property type="entry name" value="Memb_transporter_dom"/>
</dbReference>
<keyword evidence="8" id="KW-1185">Reference proteome</keyword>
<dbReference type="OrthoDB" id="8670769at2"/>
<dbReference type="GO" id="GO:0016020">
    <property type="term" value="C:membrane"/>
    <property type="evidence" value="ECO:0007669"/>
    <property type="project" value="UniProtKB-SubCell"/>
</dbReference>
<proteinExistence type="predicted"/>
<comment type="subcellular location">
    <subcellularLocation>
        <location evidence="1">Membrane</location>
        <topology evidence="1">Multi-pass membrane protein</topology>
    </subcellularLocation>
</comment>
<name>A0A239D1J9_9BACT</name>
<evidence type="ECO:0000256" key="4">
    <source>
        <dbReference type="ARBA" id="ARBA00023136"/>
    </source>
</evidence>
<organism evidence="7 8">
    <name type="scientific">Pontibacter ummariensis</name>
    <dbReference type="NCBI Taxonomy" id="1610492"/>
    <lineage>
        <taxon>Bacteria</taxon>
        <taxon>Pseudomonadati</taxon>
        <taxon>Bacteroidota</taxon>
        <taxon>Cytophagia</taxon>
        <taxon>Cytophagales</taxon>
        <taxon>Hymenobacteraceae</taxon>
        <taxon>Pontibacter</taxon>
    </lineage>
</organism>
<evidence type="ECO:0000259" key="6">
    <source>
        <dbReference type="Pfam" id="PF13515"/>
    </source>
</evidence>
<evidence type="ECO:0000256" key="1">
    <source>
        <dbReference type="ARBA" id="ARBA00004141"/>
    </source>
</evidence>
<gene>
    <name evidence="7" type="ORF">SAMN06296052_10410</name>
</gene>
<reference evidence="8" key="1">
    <citation type="submission" date="2017-06" db="EMBL/GenBank/DDBJ databases">
        <authorList>
            <person name="Varghese N."/>
            <person name="Submissions S."/>
        </authorList>
    </citation>
    <scope>NUCLEOTIDE SEQUENCE [LARGE SCALE GENOMIC DNA]</scope>
    <source>
        <strain evidence="8">NKM1</strain>
    </source>
</reference>
<dbReference type="Pfam" id="PF13515">
    <property type="entry name" value="FUSC_2"/>
    <property type="match status" value="1"/>
</dbReference>
<evidence type="ECO:0000256" key="3">
    <source>
        <dbReference type="ARBA" id="ARBA00022989"/>
    </source>
</evidence>
<feature type="transmembrane region" description="Helical" evidence="5">
    <location>
        <begin position="12"/>
        <end position="32"/>
    </location>
</feature>
<keyword evidence="3 5" id="KW-1133">Transmembrane helix</keyword>
<dbReference type="EMBL" id="FZOQ01000004">
    <property type="protein sequence ID" value="SNS26305.1"/>
    <property type="molecule type" value="Genomic_DNA"/>
</dbReference>
<keyword evidence="2 5" id="KW-0812">Transmembrane</keyword>
<feature type="transmembrane region" description="Helical" evidence="5">
    <location>
        <begin position="136"/>
        <end position="159"/>
    </location>
</feature>
<sequence length="334" mass="36118">MKNIPTESRQVVISNTQNALFSAVVVVLALWLSNYYRLASLTGFLVVAMLSVTGVNLKETFRARMTTAAQAALVLTGTVALAVVVKDSLLLSAFGVVVLAFSLGYWRRAFPMNWPDINIPAGVLFFMALAEPEVAAPIGTTALGGGVALVFQAVLSIAFRQRTRQGESSGEEQPKAAAPEGKPGNVFYLGPDLLIYCIELSILLVIGLLVYRLTGYAHGYWMPFTAIVVLQVSHTHTKKRIGERMIGTLIGCVIGSGLLLLHVNVLILTALIALNVFLFLYFVRKNYAVAVTFITIFVLLLLGSISREPLQIALERIAFTLAGGALTFMSSFAF</sequence>
<feature type="transmembrane region" description="Helical" evidence="5">
    <location>
        <begin position="317"/>
        <end position="333"/>
    </location>
</feature>
<evidence type="ECO:0000313" key="7">
    <source>
        <dbReference type="EMBL" id="SNS26305.1"/>
    </source>
</evidence>
<feature type="transmembrane region" description="Helical" evidence="5">
    <location>
        <begin position="38"/>
        <end position="57"/>
    </location>
</feature>
<protein>
    <submittedName>
        <fullName evidence="7">Fusaric acid resistance protein-like</fullName>
    </submittedName>
</protein>
<evidence type="ECO:0000256" key="5">
    <source>
        <dbReference type="SAM" id="Phobius"/>
    </source>
</evidence>
<feature type="domain" description="Integral membrane bound transporter" evidence="6">
    <location>
        <begin position="208"/>
        <end position="329"/>
    </location>
</feature>